<dbReference type="CDD" id="cd02440">
    <property type="entry name" value="AdoMet_MTases"/>
    <property type="match status" value="1"/>
</dbReference>
<dbReference type="OrthoDB" id="9791837at2"/>
<reference evidence="4 5" key="1">
    <citation type="submission" date="2017-05" db="EMBL/GenBank/DDBJ databases">
        <authorList>
            <person name="Song R."/>
            <person name="Chenine A.L."/>
            <person name="Ruprecht R.M."/>
        </authorList>
    </citation>
    <scope>NUCLEOTIDE SEQUENCE [LARGE SCALE GENOMIC DNA]</scope>
    <source>
        <strain evidence="4 5">CECT 7927</strain>
    </source>
</reference>
<evidence type="ECO:0000313" key="5">
    <source>
        <dbReference type="Proteomes" id="UP000196125"/>
    </source>
</evidence>
<dbReference type="Pfam" id="PF13649">
    <property type="entry name" value="Methyltransf_25"/>
    <property type="match status" value="1"/>
</dbReference>
<reference evidence="3 6" key="2">
    <citation type="submission" date="2023-11" db="EMBL/GenBank/DDBJ databases">
        <title>Plant-associative lifestyle of Vibrio porteresiae and its evolutionary dynamics.</title>
        <authorList>
            <person name="Rameshkumar N."/>
            <person name="Kirti K."/>
        </authorList>
    </citation>
    <scope>NUCLEOTIDE SEQUENCE [LARGE SCALE GENOMIC DNA]</scope>
    <source>
        <strain evidence="3 6">MSSRF38</strain>
    </source>
</reference>
<dbReference type="SUPFAM" id="SSF53335">
    <property type="entry name" value="S-adenosyl-L-methionine-dependent methyltransferases"/>
    <property type="match status" value="1"/>
</dbReference>
<protein>
    <submittedName>
        <fullName evidence="4">Bifunctional 3-demethylubiquinone-9 3-methyltransferase/ 2-octaprenyl-6-hydroxy phenol methylase</fullName>
    </submittedName>
    <submittedName>
        <fullName evidence="3">Methyltransferase domain-containing protein</fullName>
    </submittedName>
</protein>
<keyword evidence="6" id="KW-1185">Reference proteome</keyword>
<dbReference type="EMBL" id="FXXI01000011">
    <property type="protein sequence ID" value="SMS02579.1"/>
    <property type="molecule type" value="Genomic_DNA"/>
</dbReference>
<dbReference type="AlphaFoldDB" id="A0A1Y6IY40"/>
<evidence type="ECO:0000259" key="2">
    <source>
        <dbReference type="Pfam" id="PF13649"/>
    </source>
</evidence>
<name>A0A1Y6IY40_9VIBR</name>
<dbReference type="EMBL" id="JAWRCO010000002">
    <property type="protein sequence ID" value="MDW6005211.1"/>
    <property type="molecule type" value="Genomic_DNA"/>
</dbReference>
<evidence type="ECO:0000313" key="4">
    <source>
        <dbReference type="EMBL" id="SMS02579.1"/>
    </source>
</evidence>
<dbReference type="PANTHER" id="PTHR43861:SF3">
    <property type="entry name" value="PUTATIVE (AFU_ORTHOLOGUE AFUA_2G14390)-RELATED"/>
    <property type="match status" value="1"/>
</dbReference>
<sequence>MSHYFDSVASSWDSNPMKVERSKVTAERVKEIGFQSYDSIVDFGSGTGLLGVQFRDTFTHVHLADSSQEMLNVAQKKIDEADISNIHTHQIERLSELNSKYSAIVTLMTLHHIPDVKGFFADAYDVLESRGTMIIADLYQEDGSFHQHHPEFSGHNGFDIPELVAIAESSGFIVQSTEQYFEIRKKNDDGVEGVYPLFLLVVKKSV</sequence>
<dbReference type="Gene3D" id="3.40.50.150">
    <property type="entry name" value="Vaccinia Virus protein VP39"/>
    <property type="match status" value="1"/>
</dbReference>
<dbReference type="InterPro" id="IPR041698">
    <property type="entry name" value="Methyltransf_25"/>
</dbReference>
<dbReference type="Proteomes" id="UP001283366">
    <property type="component" value="Unassembled WGS sequence"/>
</dbReference>
<keyword evidence="4" id="KW-0489">Methyltransferase</keyword>
<dbReference type="Proteomes" id="UP000196125">
    <property type="component" value="Unassembled WGS sequence"/>
</dbReference>
<proteinExistence type="predicted"/>
<organism evidence="4 5">
    <name type="scientific">Vibrio mangrovi</name>
    <dbReference type="NCBI Taxonomy" id="474394"/>
    <lineage>
        <taxon>Bacteria</taxon>
        <taxon>Pseudomonadati</taxon>
        <taxon>Pseudomonadota</taxon>
        <taxon>Gammaproteobacteria</taxon>
        <taxon>Vibrionales</taxon>
        <taxon>Vibrionaceae</taxon>
        <taxon>Vibrio</taxon>
    </lineage>
</organism>
<dbReference type="PANTHER" id="PTHR43861">
    <property type="entry name" value="TRANS-ACONITATE 2-METHYLTRANSFERASE-RELATED"/>
    <property type="match status" value="1"/>
</dbReference>
<feature type="domain" description="Methyltransferase" evidence="2">
    <location>
        <begin position="40"/>
        <end position="131"/>
    </location>
</feature>
<gene>
    <name evidence="3" type="ORF">SBX37_20300</name>
    <name evidence="4" type="ORF">VIM7927_03912</name>
</gene>
<keyword evidence="1 4" id="KW-0808">Transferase</keyword>
<evidence type="ECO:0000256" key="1">
    <source>
        <dbReference type="ARBA" id="ARBA00022679"/>
    </source>
</evidence>
<accession>A0A1Y6IY40</accession>
<evidence type="ECO:0000313" key="6">
    <source>
        <dbReference type="Proteomes" id="UP001283366"/>
    </source>
</evidence>
<dbReference type="RefSeq" id="WP_087482590.1">
    <property type="nucleotide sequence ID" value="NZ_AP024884.1"/>
</dbReference>
<dbReference type="GO" id="GO:0008168">
    <property type="term" value="F:methyltransferase activity"/>
    <property type="evidence" value="ECO:0007669"/>
    <property type="project" value="UniProtKB-KW"/>
</dbReference>
<keyword evidence="4" id="KW-0830">Ubiquinone</keyword>
<dbReference type="InterPro" id="IPR029063">
    <property type="entry name" value="SAM-dependent_MTases_sf"/>
</dbReference>
<dbReference type="GO" id="GO:0032259">
    <property type="term" value="P:methylation"/>
    <property type="evidence" value="ECO:0007669"/>
    <property type="project" value="UniProtKB-KW"/>
</dbReference>
<evidence type="ECO:0000313" key="3">
    <source>
        <dbReference type="EMBL" id="MDW6005211.1"/>
    </source>
</evidence>